<organism evidence="1 2">
    <name type="scientific">Plakobranchus ocellatus</name>
    <dbReference type="NCBI Taxonomy" id="259542"/>
    <lineage>
        <taxon>Eukaryota</taxon>
        <taxon>Metazoa</taxon>
        <taxon>Spiralia</taxon>
        <taxon>Lophotrochozoa</taxon>
        <taxon>Mollusca</taxon>
        <taxon>Gastropoda</taxon>
        <taxon>Heterobranchia</taxon>
        <taxon>Euthyneura</taxon>
        <taxon>Panpulmonata</taxon>
        <taxon>Sacoglossa</taxon>
        <taxon>Placobranchoidea</taxon>
        <taxon>Plakobranchidae</taxon>
        <taxon>Plakobranchus</taxon>
    </lineage>
</organism>
<proteinExistence type="predicted"/>
<evidence type="ECO:0000313" key="2">
    <source>
        <dbReference type="Proteomes" id="UP000735302"/>
    </source>
</evidence>
<comment type="caution">
    <text evidence="1">The sequence shown here is derived from an EMBL/GenBank/DDBJ whole genome shotgun (WGS) entry which is preliminary data.</text>
</comment>
<dbReference type="AlphaFoldDB" id="A0AAV3WUM3"/>
<keyword evidence="2" id="KW-1185">Reference proteome</keyword>
<accession>A0AAV3WUM3</accession>
<dbReference type="Proteomes" id="UP000735302">
    <property type="component" value="Unassembled WGS sequence"/>
</dbReference>
<sequence length="94" mass="10685">MIWLNPERHRAWVWSIRASFKGSASVASQDGKVQCLHFLLISKPLWLLLAYDISTSTVGSMKSLLDMGDDWEFSANLPDWAKHPKVIQDTGMRP</sequence>
<reference evidence="1 2" key="1">
    <citation type="journal article" date="2021" name="Elife">
        <title>Chloroplast acquisition without the gene transfer in kleptoplastic sea slugs, Plakobranchus ocellatus.</title>
        <authorList>
            <person name="Maeda T."/>
            <person name="Takahashi S."/>
            <person name="Yoshida T."/>
            <person name="Shimamura S."/>
            <person name="Takaki Y."/>
            <person name="Nagai Y."/>
            <person name="Toyoda A."/>
            <person name="Suzuki Y."/>
            <person name="Arimoto A."/>
            <person name="Ishii H."/>
            <person name="Satoh N."/>
            <person name="Nishiyama T."/>
            <person name="Hasebe M."/>
            <person name="Maruyama T."/>
            <person name="Minagawa J."/>
            <person name="Obokata J."/>
            <person name="Shigenobu S."/>
        </authorList>
    </citation>
    <scope>NUCLEOTIDE SEQUENCE [LARGE SCALE GENOMIC DNA]</scope>
</reference>
<protein>
    <submittedName>
        <fullName evidence="1">Uncharacterized protein</fullName>
    </submittedName>
</protein>
<gene>
    <name evidence="1" type="ORF">PoB_000065600</name>
</gene>
<evidence type="ECO:0000313" key="1">
    <source>
        <dbReference type="EMBL" id="GFN74150.1"/>
    </source>
</evidence>
<dbReference type="EMBL" id="BLXT01000055">
    <property type="protein sequence ID" value="GFN74150.1"/>
    <property type="molecule type" value="Genomic_DNA"/>
</dbReference>
<name>A0AAV3WUM3_9GAST</name>